<organism evidence="2 3">
    <name type="scientific">Amanita muscaria (strain Koide BX008)</name>
    <dbReference type="NCBI Taxonomy" id="946122"/>
    <lineage>
        <taxon>Eukaryota</taxon>
        <taxon>Fungi</taxon>
        <taxon>Dikarya</taxon>
        <taxon>Basidiomycota</taxon>
        <taxon>Agaricomycotina</taxon>
        <taxon>Agaricomycetes</taxon>
        <taxon>Agaricomycetidae</taxon>
        <taxon>Agaricales</taxon>
        <taxon>Pluteineae</taxon>
        <taxon>Amanitaceae</taxon>
        <taxon>Amanita</taxon>
    </lineage>
</organism>
<sequence length="287" mass="31897">MTFASTSDTDSDVPETFTLAESKKSAKRKNVDVEKAHAAQRKKSKLKNQERDKLLKEQAEKRKERKGGEDPLSVEARMKRAMREAEEEASDEEEGENKRRVDVEAEVNEQSEEWKGLSDAESDSEMEEDDENSGLASDSDEEMGEEGSSLGEDSNDDGLDDPDSLHNLKTSADRLPDHVFEAAFASHQKAHQAGLKTTETGKPKTKEKKRKNKSKDIIIGSKTIRTLSSALQTSKSGAHAQTRKMQRYIDRTLSLKGGNSTVKGWQRRPANIGVFKQSGPALNFARS</sequence>
<keyword evidence="3" id="KW-1185">Reference proteome</keyword>
<evidence type="ECO:0000313" key="3">
    <source>
        <dbReference type="Proteomes" id="UP000054549"/>
    </source>
</evidence>
<name>A0A0C2WML7_AMAMK</name>
<feature type="compositionally biased region" description="Basic and acidic residues" evidence="1">
    <location>
        <begin position="21"/>
        <end position="37"/>
    </location>
</feature>
<dbReference type="OrthoDB" id="3253399at2759"/>
<feature type="compositionally biased region" description="Acidic residues" evidence="1">
    <location>
        <begin position="85"/>
        <end position="95"/>
    </location>
</feature>
<feature type="region of interest" description="Disordered" evidence="1">
    <location>
        <begin position="1"/>
        <end position="218"/>
    </location>
</feature>
<evidence type="ECO:0000256" key="1">
    <source>
        <dbReference type="SAM" id="MobiDB-lite"/>
    </source>
</evidence>
<dbReference type="EMBL" id="KN818266">
    <property type="protein sequence ID" value="KIL62832.1"/>
    <property type="molecule type" value="Genomic_DNA"/>
</dbReference>
<gene>
    <name evidence="2" type="ORF">M378DRAFT_199063</name>
</gene>
<accession>A0A0C2WML7</accession>
<feature type="compositionally biased region" description="Basic and acidic residues" evidence="1">
    <location>
        <begin position="47"/>
        <end position="69"/>
    </location>
</feature>
<dbReference type="HOGENOM" id="CLU_083050_0_0_1"/>
<dbReference type="AlphaFoldDB" id="A0A0C2WML7"/>
<dbReference type="STRING" id="946122.A0A0C2WML7"/>
<dbReference type="InParanoid" id="A0A0C2WML7"/>
<proteinExistence type="predicted"/>
<feature type="compositionally biased region" description="Basic and acidic residues" evidence="1">
    <location>
        <begin position="163"/>
        <end position="180"/>
    </location>
</feature>
<evidence type="ECO:0000313" key="2">
    <source>
        <dbReference type="EMBL" id="KIL62832.1"/>
    </source>
</evidence>
<reference evidence="2 3" key="1">
    <citation type="submission" date="2014-04" db="EMBL/GenBank/DDBJ databases">
        <title>Evolutionary Origins and Diversification of the Mycorrhizal Mutualists.</title>
        <authorList>
            <consortium name="DOE Joint Genome Institute"/>
            <consortium name="Mycorrhizal Genomics Consortium"/>
            <person name="Kohler A."/>
            <person name="Kuo A."/>
            <person name="Nagy L.G."/>
            <person name="Floudas D."/>
            <person name="Copeland A."/>
            <person name="Barry K.W."/>
            <person name="Cichocki N."/>
            <person name="Veneault-Fourrey C."/>
            <person name="LaButti K."/>
            <person name="Lindquist E.A."/>
            <person name="Lipzen A."/>
            <person name="Lundell T."/>
            <person name="Morin E."/>
            <person name="Murat C."/>
            <person name="Riley R."/>
            <person name="Ohm R."/>
            <person name="Sun H."/>
            <person name="Tunlid A."/>
            <person name="Henrissat B."/>
            <person name="Grigoriev I.V."/>
            <person name="Hibbett D.S."/>
            <person name="Martin F."/>
        </authorList>
    </citation>
    <scope>NUCLEOTIDE SEQUENCE [LARGE SCALE GENOMIC DNA]</scope>
    <source>
        <strain evidence="2 3">Koide BX008</strain>
    </source>
</reference>
<feature type="compositionally biased region" description="Acidic residues" evidence="1">
    <location>
        <begin position="153"/>
        <end position="162"/>
    </location>
</feature>
<dbReference type="Proteomes" id="UP000054549">
    <property type="component" value="Unassembled WGS sequence"/>
</dbReference>
<feature type="compositionally biased region" description="Acidic residues" evidence="1">
    <location>
        <begin position="120"/>
        <end position="145"/>
    </location>
</feature>
<protein>
    <submittedName>
        <fullName evidence="2">Uncharacterized protein</fullName>
    </submittedName>
</protein>